<proteinExistence type="predicted"/>
<evidence type="ECO:0000313" key="1">
    <source>
        <dbReference type="EMBL" id="KAK3060399.1"/>
    </source>
</evidence>
<dbReference type="Proteomes" id="UP001186974">
    <property type="component" value="Unassembled WGS sequence"/>
</dbReference>
<keyword evidence="2" id="KW-1185">Reference proteome</keyword>
<organism evidence="1 2">
    <name type="scientific">Coniosporium uncinatum</name>
    <dbReference type="NCBI Taxonomy" id="93489"/>
    <lineage>
        <taxon>Eukaryota</taxon>
        <taxon>Fungi</taxon>
        <taxon>Dikarya</taxon>
        <taxon>Ascomycota</taxon>
        <taxon>Pezizomycotina</taxon>
        <taxon>Dothideomycetes</taxon>
        <taxon>Dothideomycetes incertae sedis</taxon>
        <taxon>Coniosporium</taxon>
    </lineage>
</organism>
<protein>
    <submittedName>
        <fullName evidence="1">Uncharacterized protein</fullName>
    </submittedName>
</protein>
<accession>A0ACC3D1H4</accession>
<comment type="caution">
    <text evidence="1">The sequence shown here is derived from an EMBL/GenBank/DDBJ whole genome shotgun (WGS) entry which is preliminary data.</text>
</comment>
<evidence type="ECO:0000313" key="2">
    <source>
        <dbReference type="Proteomes" id="UP001186974"/>
    </source>
</evidence>
<dbReference type="EMBL" id="JAWDJW010008600">
    <property type="protein sequence ID" value="KAK3060399.1"/>
    <property type="molecule type" value="Genomic_DNA"/>
</dbReference>
<name>A0ACC3D1H4_9PEZI</name>
<sequence length="149" mass="16734">MLEKLFEESAALEEAYGDAIKQIDGQLGEDRLLARLVLSWMMYVRRLLTTGELCHALAVETGDKELDDDNIPDIGDVISVCAGLVTVDDQSKTTRLLHHTTQEYFERIRLMWNPGAQEEIASTCLTYLLLETFASGGCASDDDFERRSE</sequence>
<gene>
    <name evidence="1" type="ORF">LTS18_008621</name>
</gene>
<reference evidence="1" key="1">
    <citation type="submission" date="2024-09" db="EMBL/GenBank/DDBJ databases">
        <title>Black Yeasts Isolated from many extreme environments.</title>
        <authorList>
            <person name="Coleine C."/>
            <person name="Stajich J.E."/>
            <person name="Selbmann L."/>
        </authorList>
    </citation>
    <scope>NUCLEOTIDE SEQUENCE</scope>
    <source>
        <strain evidence="1">CCFEE 5737</strain>
    </source>
</reference>
<feature type="non-terminal residue" evidence="1">
    <location>
        <position position="149"/>
    </location>
</feature>